<dbReference type="PROSITE" id="PS50003">
    <property type="entry name" value="PH_DOMAIN"/>
    <property type="match status" value="1"/>
</dbReference>
<evidence type="ECO:0000313" key="2">
    <source>
        <dbReference type="EMBL" id="PFX28527.1"/>
    </source>
</evidence>
<feature type="domain" description="PH" evidence="1">
    <location>
        <begin position="7"/>
        <end position="124"/>
    </location>
</feature>
<dbReference type="EMBL" id="LSMT01000082">
    <property type="protein sequence ID" value="PFX28527.1"/>
    <property type="molecule type" value="Genomic_DNA"/>
</dbReference>
<evidence type="ECO:0000259" key="1">
    <source>
        <dbReference type="PROSITE" id="PS50003"/>
    </source>
</evidence>
<evidence type="ECO:0000313" key="3">
    <source>
        <dbReference type="Proteomes" id="UP000225706"/>
    </source>
</evidence>
<dbReference type="SUPFAM" id="SSF50729">
    <property type="entry name" value="PH domain-like"/>
    <property type="match status" value="1"/>
</dbReference>
<dbReference type="InterPro" id="IPR001849">
    <property type="entry name" value="PH_domain"/>
</dbReference>
<organism evidence="2 3">
    <name type="scientific">Stylophora pistillata</name>
    <name type="common">Smooth cauliflower coral</name>
    <dbReference type="NCBI Taxonomy" id="50429"/>
    <lineage>
        <taxon>Eukaryota</taxon>
        <taxon>Metazoa</taxon>
        <taxon>Cnidaria</taxon>
        <taxon>Anthozoa</taxon>
        <taxon>Hexacorallia</taxon>
        <taxon>Scleractinia</taxon>
        <taxon>Astrocoeniina</taxon>
        <taxon>Pocilloporidae</taxon>
        <taxon>Stylophora</taxon>
    </lineage>
</organism>
<dbReference type="Gene3D" id="2.30.29.30">
    <property type="entry name" value="Pleckstrin-homology domain (PH domain)/Phosphotyrosine-binding domain (PTB)"/>
    <property type="match status" value="1"/>
</dbReference>
<dbReference type="Pfam" id="PF00169">
    <property type="entry name" value="PH"/>
    <property type="match status" value="1"/>
</dbReference>
<dbReference type="Proteomes" id="UP000225706">
    <property type="component" value="Unassembled WGS sequence"/>
</dbReference>
<reference evidence="3" key="1">
    <citation type="journal article" date="2017" name="bioRxiv">
        <title>Comparative analysis of the genomes of Stylophora pistillata and Acropora digitifera provides evidence for extensive differences between species of corals.</title>
        <authorList>
            <person name="Voolstra C.R."/>
            <person name="Li Y."/>
            <person name="Liew Y.J."/>
            <person name="Baumgarten S."/>
            <person name="Zoccola D."/>
            <person name="Flot J.-F."/>
            <person name="Tambutte S."/>
            <person name="Allemand D."/>
            <person name="Aranda M."/>
        </authorList>
    </citation>
    <scope>NUCLEOTIDE SEQUENCE [LARGE SCALE GENOMIC DNA]</scope>
</reference>
<dbReference type="OrthoDB" id="5966541at2759"/>
<proteinExistence type="predicted"/>
<dbReference type="SMART" id="SM00233">
    <property type="entry name" value="PH"/>
    <property type="match status" value="1"/>
</dbReference>
<dbReference type="AlphaFoldDB" id="A0A2B4SJ25"/>
<dbReference type="CDD" id="cd00821">
    <property type="entry name" value="PH"/>
    <property type="match status" value="1"/>
</dbReference>
<gene>
    <name evidence="2" type="ORF">AWC38_SpisGene25777</name>
</gene>
<comment type="caution">
    <text evidence="2">The sequence shown here is derived from an EMBL/GenBank/DDBJ whole genome shotgun (WGS) entry which is preliminary data.</text>
</comment>
<name>A0A2B4SJ25_STYPI</name>
<sequence length="230" mass="26885">MVNTNPVALFQGEILRKKLKKNTWKEYRVVIQEDKLVFMSENEKKIAGVITLTEDTTCEVLERKKSSQESADCTHANKISRHKRGFDDSPCKFKLYAKRGVHLLKTDCKSSCDKWIDAIARVVQSLWINSPNGHSSITVRRHRFMNWLQRDYRVTNRNGFSYNNLLEEEIFEEHPDERKRNTITKNGTQPILINFTSTKRKFVIWRNISGRVVSRYKAGNYGVLVEDITD</sequence>
<dbReference type="InterPro" id="IPR011993">
    <property type="entry name" value="PH-like_dom_sf"/>
</dbReference>
<protein>
    <recommendedName>
        <fullName evidence="1">PH domain-containing protein</fullName>
    </recommendedName>
</protein>
<accession>A0A2B4SJ25</accession>
<keyword evidence="3" id="KW-1185">Reference proteome</keyword>